<gene>
    <name evidence="5" type="ORF">SAMN04489720_2466</name>
</gene>
<dbReference type="Pfam" id="PF02237">
    <property type="entry name" value="BPL_C"/>
    <property type="match status" value="1"/>
</dbReference>
<name>A0A1G8FG71_9MICO</name>
<dbReference type="GO" id="GO:0004077">
    <property type="term" value="F:biotin--[biotin carboxyl-carrier protein] ligase activity"/>
    <property type="evidence" value="ECO:0007669"/>
    <property type="project" value="UniProtKB-EC"/>
</dbReference>
<dbReference type="GO" id="GO:0005737">
    <property type="term" value="C:cytoplasm"/>
    <property type="evidence" value="ECO:0007669"/>
    <property type="project" value="TreeGrafter"/>
</dbReference>
<dbReference type="PANTHER" id="PTHR12835">
    <property type="entry name" value="BIOTIN PROTEIN LIGASE"/>
    <property type="match status" value="1"/>
</dbReference>
<dbReference type="InterPro" id="IPR003142">
    <property type="entry name" value="BPL_C"/>
</dbReference>
<organism evidence="5 6">
    <name type="scientific">Agrococcus jejuensis</name>
    <dbReference type="NCBI Taxonomy" id="399736"/>
    <lineage>
        <taxon>Bacteria</taxon>
        <taxon>Bacillati</taxon>
        <taxon>Actinomycetota</taxon>
        <taxon>Actinomycetes</taxon>
        <taxon>Micrococcales</taxon>
        <taxon>Microbacteriaceae</taxon>
        <taxon>Agrococcus</taxon>
    </lineage>
</organism>
<evidence type="ECO:0000256" key="1">
    <source>
        <dbReference type="ARBA" id="ARBA00022598"/>
    </source>
</evidence>
<dbReference type="EMBL" id="LT629695">
    <property type="protein sequence ID" value="SDH81143.1"/>
    <property type="molecule type" value="Genomic_DNA"/>
</dbReference>
<keyword evidence="1 5" id="KW-0436">Ligase</keyword>
<dbReference type="InterPro" id="IPR045864">
    <property type="entry name" value="aa-tRNA-synth_II/BPL/LPL"/>
</dbReference>
<dbReference type="AlphaFoldDB" id="A0A1G8FG71"/>
<keyword evidence="6" id="KW-1185">Reference proteome</keyword>
<protein>
    <recommendedName>
        <fullName evidence="3">biotin--[biotin carboxyl-carrier protein] ligase</fullName>
        <ecNumber evidence="3">6.3.4.15</ecNumber>
    </recommendedName>
</protein>
<feature type="domain" description="BPL/LPL catalytic" evidence="4">
    <location>
        <begin position="32"/>
        <end position="216"/>
    </location>
</feature>
<dbReference type="Gene3D" id="3.30.930.10">
    <property type="entry name" value="Bira Bifunctional Protein, Domain 2"/>
    <property type="match status" value="1"/>
</dbReference>
<reference evidence="6" key="1">
    <citation type="submission" date="2016-10" db="EMBL/GenBank/DDBJ databases">
        <authorList>
            <person name="Varghese N."/>
            <person name="Submissions S."/>
        </authorList>
    </citation>
    <scope>NUCLEOTIDE SEQUENCE [LARGE SCALE GENOMIC DNA]</scope>
    <source>
        <strain evidence="6">DSM 22002</strain>
    </source>
</reference>
<evidence type="ECO:0000256" key="2">
    <source>
        <dbReference type="ARBA" id="ARBA00023267"/>
    </source>
</evidence>
<evidence type="ECO:0000313" key="6">
    <source>
        <dbReference type="Proteomes" id="UP000198822"/>
    </source>
</evidence>
<dbReference type="STRING" id="399736.SAMN04489720_2466"/>
<dbReference type="SUPFAM" id="SSF55681">
    <property type="entry name" value="Class II aaRS and biotin synthetases"/>
    <property type="match status" value="1"/>
</dbReference>
<evidence type="ECO:0000313" key="5">
    <source>
        <dbReference type="EMBL" id="SDH81143.1"/>
    </source>
</evidence>
<dbReference type="CDD" id="cd16442">
    <property type="entry name" value="BPL"/>
    <property type="match status" value="1"/>
</dbReference>
<sequence>MASHDVFARSVVDSSNAPRARAQRLARVRVAGTVGRVPFESARAIAPVTALSSVGSTFDVVDAAAPPLSTWATLDQRAGRGRLGREWVAPAGRCLAASIVVRPSASADAWGWLPLAVGLALAEAIDPLVPAATVGVKWPNDVLVDGRKVAGILCERRGDAVIVGVGVNLVLEPHELPTDRATSLRIAGAEGDADALADAVLAGVLRGIQGAADLDDADLHARIAARCATIGEHVRVLLPGDRTLVGTVTGLGPAGELDVDVDGRVERVSAGDVTHVR</sequence>
<dbReference type="PROSITE" id="PS51733">
    <property type="entry name" value="BPL_LPL_CATALYTIC"/>
    <property type="match status" value="1"/>
</dbReference>
<evidence type="ECO:0000259" key="4">
    <source>
        <dbReference type="PROSITE" id="PS51733"/>
    </source>
</evidence>
<dbReference type="InterPro" id="IPR004408">
    <property type="entry name" value="Biotin_CoA_COase_ligase"/>
</dbReference>
<keyword evidence="2" id="KW-0092">Biotin</keyword>
<proteinExistence type="predicted"/>
<dbReference type="InterPro" id="IPR004143">
    <property type="entry name" value="BPL_LPL_catalytic"/>
</dbReference>
<dbReference type="Pfam" id="PF03099">
    <property type="entry name" value="BPL_LplA_LipB"/>
    <property type="match status" value="1"/>
</dbReference>
<dbReference type="PANTHER" id="PTHR12835:SF5">
    <property type="entry name" value="BIOTIN--PROTEIN LIGASE"/>
    <property type="match status" value="1"/>
</dbReference>
<evidence type="ECO:0000256" key="3">
    <source>
        <dbReference type="ARBA" id="ARBA00024227"/>
    </source>
</evidence>
<dbReference type="EC" id="6.3.4.15" evidence="3"/>
<accession>A0A1G8FG71</accession>
<dbReference type="Gene3D" id="2.30.30.100">
    <property type="match status" value="1"/>
</dbReference>
<dbReference type="NCBIfam" id="TIGR00121">
    <property type="entry name" value="birA_ligase"/>
    <property type="match status" value="1"/>
</dbReference>
<dbReference type="Proteomes" id="UP000198822">
    <property type="component" value="Chromosome I"/>
</dbReference>